<dbReference type="Proteomes" id="UP001175271">
    <property type="component" value="Unassembled WGS sequence"/>
</dbReference>
<gene>
    <name evidence="2" type="ORF">QR680_017121</name>
</gene>
<accession>A0AA39LNF6</accession>
<sequence>MVILLFLLGVLSVAVADAAQCQLGLKLFSVEAGKALCAPFVPFGCVEACEWNSTCERTSHWRSFGSGRRSFVTGMLLSNQTFYVQCCASMSTIVGSNDDCRWSHWEDVVTAYGSLRAEPVLRANEYIREVAVERPNTQFWASVKIRLEVCRFRVQRAHCNKELMPEEDRRIYDLQLLRLSRASILSRDLTTTVPPLVPTPAGRFEARAGVVLDSDINRVDSFNSDLTRLQRQNPIVKVDTDNNTSALVSVEDRCRRRSKRTLDREECHREFKSCCDAKSYDQRNSEEKKLSDAELDLGPAVLQRRVRHLPGDKMLQFDGQAHS</sequence>
<reference evidence="2" key="1">
    <citation type="submission" date="2023-06" db="EMBL/GenBank/DDBJ databases">
        <title>Genomic analysis of the entomopathogenic nematode Steinernema hermaphroditum.</title>
        <authorList>
            <person name="Schwarz E.M."/>
            <person name="Heppert J.K."/>
            <person name="Baniya A."/>
            <person name="Schwartz H.T."/>
            <person name="Tan C.-H."/>
            <person name="Antoshechkin I."/>
            <person name="Sternberg P.W."/>
            <person name="Goodrich-Blair H."/>
            <person name="Dillman A.R."/>
        </authorList>
    </citation>
    <scope>NUCLEOTIDE SEQUENCE</scope>
    <source>
        <strain evidence="2">PS9179</strain>
        <tissue evidence="2">Whole animal</tissue>
    </source>
</reference>
<evidence type="ECO:0008006" key="4">
    <source>
        <dbReference type="Google" id="ProtNLM"/>
    </source>
</evidence>
<proteinExistence type="predicted"/>
<keyword evidence="1" id="KW-0732">Signal</keyword>
<feature type="chain" id="PRO_5041353709" description="Secreted protein" evidence="1">
    <location>
        <begin position="19"/>
        <end position="323"/>
    </location>
</feature>
<organism evidence="2 3">
    <name type="scientific">Steinernema hermaphroditum</name>
    <dbReference type="NCBI Taxonomy" id="289476"/>
    <lineage>
        <taxon>Eukaryota</taxon>
        <taxon>Metazoa</taxon>
        <taxon>Ecdysozoa</taxon>
        <taxon>Nematoda</taxon>
        <taxon>Chromadorea</taxon>
        <taxon>Rhabditida</taxon>
        <taxon>Tylenchina</taxon>
        <taxon>Panagrolaimomorpha</taxon>
        <taxon>Strongyloidoidea</taxon>
        <taxon>Steinernematidae</taxon>
        <taxon>Steinernema</taxon>
    </lineage>
</organism>
<comment type="caution">
    <text evidence="2">The sequence shown here is derived from an EMBL/GenBank/DDBJ whole genome shotgun (WGS) entry which is preliminary data.</text>
</comment>
<dbReference type="AlphaFoldDB" id="A0AA39LNF6"/>
<protein>
    <recommendedName>
        <fullName evidence="4">Secreted protein</fullName>
    </recommendedName>
</protein>
<evidence type="ECO:0000313" key="3">
    <source>
        <dbReference type="Proteomes" id="UP001175271"/>
    </source>
</evidence>
<feature type="signal peptide" evidence="1">
    <location>
        <begin position="1"/>
        <end position="18"/>
    </location>
</feature>
<evidence type="ECO:0000256" key="1">
    <source>
        <dbReference type="SAM" id="SignalP"/>
    </source>
</evidence>
<keyword evidence="3" id="KW-1185">Reference proteome</keyword>
<dbReference type="EMBL" id="JAUCMV010000004">
    <property type="protein sequence ID" value="KAK0403787.1"/>
    <property type="molecule type" value="Genomic_DNA"/>
</dbReference>
<evidence type="ECO:0000313" key="2">
    <source>
        <dbReference type="EMBL" id="KAK0403787.1"/>
    </source>
</evidence>
<name>A0AA39LNF6_9BILA</name>